<feature type="signal peptide" evidence="1">
    <location>
        <begin position="1"/>
        <end position="27"/>
    </location>
</feature>
<evidence type="ECO:0008006" key="3">
    <source>
        <dbReference type="Google" id="ProtNLM"/>
    </source>
</evidence>
<sequence length="152" mass="17166">MIPMIFRFTTFIVFLASLINWLPHALSKHHPKCFGLIVSDAYDNHWQTSKAKWKSVRGQTEGIVETTIRGRVSIPTLIGDGYTSSDLCYAQLKVNLSDCSIVFAGNANTSTGWTPHSSPIYHTPEAWLFNDTLSFRPSCPENIHVEVNPNRW</sequence>
<feature type="chain" id="PRO_5006589281" description="Secreted protein" evidence="1">
    <location>
        <begin position="28"/>
        <end position="152"/>
    </location>
</feature>
<reference evidence="2" key="1">
    <citation type="submission" date="2015-07" db="EMBL/GenBank/DDBJ databases">
        <title>Elucidating the P. pachyrhizi secretome and potential effectors.</title>
        <authorList>
            <person name="de Carvalho M.C.C.G."/>
            <person name="Nascimento L.C."/>
            <person name="Darben L.M."/>
            <person name="Polizel-Podanosqui A.M."/>
            <person name="Lopes-Caitar V.S."/>
            <person name="Rocha C.S."/>
            <person name="Qi M."/>
            <person name="Carazolle M."/>
            <person name="Kuwahara M.K."/>
            <person name="Pereira G.A.G."/>
            <person name="Abdelnoor R.V."/>
            <person name="Whitham S.A."/>
            <person name="Marcelino-Guimaraes F.C."/>
        </authorList>
    </citation>
    <scope>NUCLEOTIDE SEQUENCE</scope>
</reference>
<protein>
    <recommendedName>
        <fullName evidence="3">Secreted protein</fullName>
    </recommendedName>
</protein>
<dbReference type="EMBL" id="KT247219">
    <property type="protein sequence ID" value="ALL41308.1"/>
    <property type="molecule type" value="mRNA"/>
</dbReference>
<accession>A0A0S1MK39</accession>
<evidence type="ECO:0000256" key="1">
    <source>
        <dbReference type="SAM" id="SignalP"/>
    </source>
</evidence>
<evidence type="ECO:0000313" key="2">
    <source>
        <dbReference type="EMBL" id="ALL41308.1"/>
    </source>
</evidence>
<proteinExistence type="evidence at transcript level"/>
<organism evidence="2">
    <name type="scientific">Phakopsora pachyrhizi</name>
    <name type="common">Asian soybean rust disease fungus</name>
    <dbReference type="NCBI Taxonomy" id="170000"/>
    <lineage>
        <taxon>Eukaryota</taxon>
        <taxon>Fungi</taxon>
        <taxon>Dikarya</taxon>
        <taxon>Basidiomycota</taxon>
        <taxon>Pucciniomycotina</taxon>
        <taxon>Pucciniomycetes</taxon>
        <taxon>Pucciniales</taxon>
        <taxon>Phakopsoraceae</taxon>
        <taxon>Phakopsora</taxon>
    </lineage>
</organism>
<name>A0A0S1MK39_PHAPC</name>
<keyword evidence="1" id="KW-0732">Signal</keyword>
<dbReference type="AlphaFoldDB" id="A0A0S1MK39"/>